<dbReference type="RefSeq" id="WP_146586210.1">
    <property type="nucleotide sequence ID" value="NZ_SJPO01000004.1"/>
</dbReference>
<proteinExistence type="predicted"/>
<keyword evidence="2" id="KW-1185">Reference proteome</keyword>
<evidence type="ECO:0008006" key="3">
    <source>
        <dbReference type="Google" id="ProtNLM"/>
    </source>
</evidence>
<reference evidence="1 2" key="1">
    <citation type="submission" date="2019-02" db="EMBL/GenBank/DDBJ databases">
        <title>Deep-cultivation of Planctomycetes and their phenomic and genomic characterization uncovers novel biology.</title>
        <authorList>
            <person name="Wiegand S."/>
            <person name="Jogler M."/>
            <person name="Boedeker C."/>
            <person name="Pinto D."/>
            <person name="Vollmers J."/>
            <person name="Rivas-Marin E."/>
            <person name="Kohn T."/>
            <person name="Peeters S.H."/>
            <person name="Heuer A."/>
            <person name="Rast P."/>
            <person name="Oberbeckmann S."/>
            <person name="Bunk B."/>
            <person name="Jeske O."/>
            <person name="Meyerdierks A."/>
            <person name="Storesund J.E."/>
            <person name="Kallscheuer N."/>
            <person name="Luecker S."/>
            <person name="Lage O.M."/>
            <person name="Pohl T."/>
            <person name="Merkel B.J."/>
            <person name="Hornburger P."/>
            <person name="Mueller R.-W."/>
            <person name="Bruemmer F."/>
            <person name="Labrenz M."/>
            <person name="Spormann A.M."/>
            <person name="Op Den Camp H."/>
            <person name="Overmann J."/>
            <person name="Amann R."/>
            <person name="Jetten M.S.M."/>
            <person name="Mascher T."/>
            <person name="Medema M.H."/>
            <person name="Devos D.P."/>
            <person name="Kaster A.-K."/>
            <person name="Ovreas L."/>
            <person name="Rohde M."/>
            <person name="Galperin M.Y."/>
            <person name="Jogler C."/>
        </authorList>
    </citation>
    <scope>NUCLEOTIDE SEQUENCE [LARGE SCALE GENOMIC DNA]</scope>
    <source>
        <strain evidence="1 2">Pla123a</strain>
    </source>
</reference>
<protein>
    <recommendedName>
        <fullName evidence="3">Zinc-ribbon domain-containing protein</fullName>
    </recommendedName>
</protein>
<dbReference type="AlphaFoldDB" id="A0A5C5YQW1"/>
<accession>A0A5C5YQW1</accession>
<evidence type="ECO:0000313" key="2">
    <source>
        <dbReference type="Proteomes" id="UP000318478"/>
    </source>
</evidence>
<comment type="caution">
    <text evidence="1">The sequence shown here is derived from an EMBL/GenBank/DDBJ whole genome shotgun (WGS) entry which is preliminary data.</text>
</comment>
<name>A0A5C5YQW1_9BACT</name>
<organism evidence="1 2">
    <name type="scientific">Posidoniimonas polymericola</name>
    <dbReference type="NCBI Taxonomy" id="2528002"/>
    <lineage>
        <taxon>Bacteria</taxon>
        <taxon>Pseudomonadati</taxon>
        <taxon>Planctomycetota</taxon>
        <taxon>Planctomycetia</taxon>
        <taxon>Pirellulales</taxon>
        <taxon>Lacipirellulaceae</taxon>
        <taxon>Posidoniimonas</taxon>
    </lineage>
</organism>
<gene>
    <name evidence="1" type="ORF">Pla123a_18940</name>
</gene>
<dbReference type="OrthoDB" id="289738at2"/>
<dbReference type="EMBL" id="SJPO01000004">
    <property type="protein sequence ID" value="TWT77239.1"/>
    <property type="molecule type" value="Genomic_DNA"/>
</dbReference>
<evidence type="ECO:0000313" key="1">
    <source>
        <dbReference type="EMBL" id="TWT77239.1"/>
    </source>
</evidence>
<dbReference type="Proteomes" id="UP000318478">
    <property type="component" value="Unassembled WGS sequence"/>
</dbReference>
<sequence length="217" mass="23305">MDRDPLSFANQTPAQKFCSHCGQPAENKFCASCGQPLAGPAPAPADASWRQEIKFDRIASVPEVRARIQASSARSSKRMSGEEFLSVAATVMSIPVPLDKLAGLVQPMYARWGVKTGKEQQQAVAIPPGEVIVRVLCSLAERGQELEAVEQGDDACTLVATFPSDIWALAGKLLITVSAANGGSLVTAATKIEGQYFDWGKSRRGLERLFDDVRRAA</sequence>